<protein>
    <submittedName>
        <fullName evidence="2">Uncharacterized protein</fullName>
    </submittedName>
</protein>
<feature type="compositionally biased region" description="Polar residues" evidence="1">
    <location>
        <begin position="1"/>
        <end position="10"/>
    </location>
</feature>
<name>A0A514D313_9VIRU</name>
<feature type="compositionally biased region" description="Basic and acidic residues" evidence="1">
    <location>
        <begin position="21"/>
        <end position="31"/>
    </location>
</feature>
<sequence length="437" mass="48737">MRTRVRSNPTDPKGWKGSLYSEERPKPKADRDKNIFVQDWFTWKPSTSQRGAEITQDVNHGNIAESLRSATSDVGGPFDHVQYGMKVDPTFRTFYGNWNPIPFQGTRESRYVIHAPLLAVDPVTVAISTSSALRSNNLGPKGTAAIAACKPTNHVSDLANDLVEIYHGQLPRLPGRSLWQEKVRVAHSVGHEYLNKEFGWDPLVSDIRDASYAAANSYRLMRAYIENSNKEVRRFHAFPPTTSVSSVDVGPSDGYLGGNTSGFGISVDGSRSQPHLLKQTKTLTEYWFSGCFTYFIPPVHKHKRFGLSEIAEKAAHLYGVELTPETVWQVAPWTWAIDWFSNTGQIISILSDMATDGLVLKYGYIMEHVLSEITYSLDRPSRYKDGAGGYVPASPVTTYYESKRRQAASPFGFEIAWQGLSPRQLAITAALGLVRLL</sequence>
<evidence type="ECO:0000313" key="2">
    <source>
        <dbReference type="EMBL" id="QDH87986.1"/>
    </source>
</evidence>
<evidence type="ECO:0000256" key="1">
    <source>
        <dbReference type="SAM" id="MobiDB-lite"/>
    </source>
</evidence>
<accession>A0A514D313</accession>
<proteinExistence type="predicted"/>
<gene>
    <name evidence="2" type="ORF">H4BulkLitter23224_000004</name>
</gene>
<organism evidence="2">
    <name type="scientific">Leviviridae sp</name>
    <dbReference type="NCBI Taxonomy" id="2027243"/>
    <lineage>
        <taxon>Viruses</taxon>
        <taxon>Riboviria</taxon>
        <taxon>Orthornavirae</taxon>
        <taxon>Lenarviricota</taxon>
        <taxon>Leviviricetes</taxon>
        <taxon>Norzivirales</taxon>
        <taxon>Fiersviridae</taxon>
    </lineage>
</organism>
<reference evidence="2" key="1">
    <citation type="submission" date="2019-05" db="EMBL/GenBank/DDBJ databases">
        <title>Metatranscriptomic reconstruction reveals RNA viruses with the potential to shape carbon cycling in soil.</title>
        <authorList>
            <person name="Starr E.P."/>
            <person name="Nuccio E."/>
            <person name="Pett-Ridge J."/>
            <person name="Banfield J.F."/>
            <person name="Firestone M.K."/>
        </authorList>
    </citation>
    <scope>NUCLEOTIDE SEQUENCE</scope>
    <source>
        <strain evidence="2">H4_Bulk_Litter_23_scaffold_224</strain>
    </source>
</reference>
<dbReference type="EMBL" id="MN033776">
    <property type="protein sequence ID" value="QDH87986.1"/>
    <property type="molecule type" value="Genomic_RNA"/>
</dbReference>
<feature type="region of interest" description="Disordered" evidence="1">
    <location>
        <begin position="1"/>
        <end position="31"/>
    </location>
</feature>